<dbReference type="InterPro" id="IPR052531">
    <property type="entry name" value="CarD-like_regulator"/>
</dbReference>
<dbReference type="PANTHER" id="PTHR38447">
    <property type="entry name" value="TRANSCRIPTION FACTOR YDEB-RELATED"/>
    <property type="match status" value="1"/>
</dbReference>
<evidence type="ECO:0000313" key="2">
    <source>
        <dbReference type="EMBL" id="SVA07975.1"/>
    </source>
</evidence>
<dbReference type="InterPro" id="IPR003711">
    <property type="entry name" value="CarD-like/TRCF_RID"/>
</dbReference>
<dbReference type="Pfam" id="PF02559">
    <property type="entry name" value="CarD_TRCF_RID"/>
    <property type="match status" value="1"/>
</dbReference>
<dbReference type="Gene3D" id="1.20.58.1290">
    <property type="entry name" value="CarD-like, C-terminal domain"/>
    <property type="match status" value="1"/>
</dbReference>
<evidence type="ECO:0000259" key="1">
    <source>
        <dbReference type="SMART" id="SM01058"/>
    </source>
</evidence>
<sequence length="186" mass="21278">MLTQGGALRFKPGDKVVYPNHGVGEINEVRTRNLAGSTQDFYHLEIYANNTTVMVPVGNSKAVGLRKLFAKRRIAELFDHLRSGDIETYSNWKGRYKENAEKMSSGHLFDMADVLKNLELLSKRKALSYREKQMHDKAKFLIISEITIVEKQSEEKVKERIAEAVAKAIALNQRREKRRKKKAEGT</sequence>
<proteinExistence type="predicted"/>
<reference evidence="2" key="1">
    <citation type="submission" date="2018-05" db="EMBL/GenBank/DDBJ databases">
        <authorList>
            <person name="Lanie J.A."/>
            <person name="Ng W.-L."/>
            <person name="Kazmierczak K.M."/>
            <person name="Andrzejewski T.M."/>
            <person name="Davidsen T.M."/>
            <person name="Wayne K.J."/>
            <person name="Tettelin H."/>
            <person name="Glass J.I."/>
            <person name="Rusch D."/>
            <person name="Podicherti R."/>
            <person name="Tsui H.-C.T."/>
            <person name="Winkler M.E."/>
        </authorList>
    </citation>
    <scope>NUCLEOTIDE SEQUENCE</scope>
</reference>
<dbReference type="InterPro" id="IPR048792">
    <property type="entry name" value="CarD_C"/>
</dbReference>
<dbReference type="PANTHER" id="PTHR38447:SF1">
    <property type="entry name" value="RNA POLYMERASE-BINDING TRANSCRIPTION FACTOR CARD"/>
    <property type="match status" value="1"/>
</dbReference>
<dbReference type="SUPFAM" id="SSF141259">
    <property type="entry name" value="CarD-like"/>
    <property type="match status" value="1"/>
</dbReference>
<protein>
    <recommendedName>
        <fullName evidence="1">CarD-like/TRCF RNAP-interacting domain-containing protein</fullName>
    </recommendedName>
</protein>
<dbReference type="InterPro" id="IPR042215">
    <property type="entry name" value="CarD-like_C"/>
</dbReference>
<dbReference type="GO" id="GO:0009303">
    <property type="term" value="P:rRNA transcription"/>
    <property type="evidence" value="ECO:0007669"/>
    <property type="project" value="TreeGrafter"/>
</dbReference>
<dbReference type="Gene3D" id="2.40.10.170">
    <property type="match status" value="1"/>
</dbReference>
<feature type="domain" description="CarD-like/TRCF RNAP-interacting" evidence="1">
    <location>
        <begin position="9"/>
        <end position="119"/>
    </location>
</feature>
<dbReference type="EMBL" id="UINC01003629">
    <property type="protein sequence ID" value="SVA07975.1"/>
    <property type="molecule type" value="Genomic_DNA"/>
</dbReference>
<dbReference type="AlphaFoldDB" id="A0A381SVA8"/>
<accession>A0A381SVA8</accession>
<dbReference type="SMART" id="SM01058">
    <property type="entry name" value="CarD_TRCF"/>
    <property type="match status" value="1"/>
</dbReference>
<organism evidence="2">
    <name type="scientific">marine metagenome</name>
    <dbReference type="NCBI Taxonomy" id="408172"/>
    <lineage>
        <taxon>unclassified sequences</taxon>
        <taxon>metagenomes</taxon>
        <taxon>ecological metagenomes</taxon>
    </lineage>
</organism>
<gene>
    <name evidence="2" type="ORF">METZ01_LOCUS60829</name>
</gene>
<dbReference type="Pfam" id="PF21095">
    <property type="entry name" value="CarD_C"/>
    <property type="match status" value="1"/>
</dbReference>
<dbReference type="InterPro" id="IPR036101">
    <property type="entry name" value="CarD-like/TRCF_RID_sf"/>
</dbReference>
<name>A0A381SVA8_9ZZZZ</name>